<sequence length="70" mass="8084">MQNTRLSKLSLLPFRLLNLFRARIDSRMRGIDSMEPYKELTAPGGIPIDSKGIRIDWNPHKTFEINSVDI</sequence>
<gene>
    <name evidence="1" type="ORF">PIB30_076622</name>
</gene>
<proteinExistence type="predicted"/>
<organism evidence="1 2">
    <name type="scientific">Stylosanthes scabra</name>
    <dbReference type="NCBI Taxonomy" id="79078"/>
    <lineage>
        <taxon>Eukaryota</taxon>
        <taxon>Viridiplantae</taxon>
        <taxon>Streptophyta</taxon>
        <taxon>Embryophyta</taxon>
        <taxon>Tracheophyta</taxon>
        <taxon>Spermatophyta</taxon>
        <taxon>Magnoliopsida</taxon>
        <taxon>eudicotyledons</taxon>
        <taxon>Gunneridae</taxon>
        <taxon>Pentapetalae</taxon>
        <taxon>rosids</taxon>
        <taxon>fabids</taxon>
        <taxon>Fabales</taxon>
        <taxon>Fabaceae</taxon>
        <taxon>Papilionoideae</taxon>
        <taxon>50 kb inversion clade</taxon>
        <taxon>dalbergioids sensu lato</taxon>
        <taxon>Dalbergieae</taxon>
        <taxon>Pterocarpus clade</taxon>
        <taxon>Stylosanthes</taxon>
    </lineage>
</organism>
<evidence type="ECO:0000313" key="2">
    <source>
        <dbReference type="Proteomes" id="UP001341840"/>
    </source>
</evidence>
<evidence type="ECO:0000313" key="1">
    <source>
        <dbReference type="EMBL" id="MED6163099.1"/>
    </source>
</evidence>
<protein>
    <submittedName>
        <fullName evidence="1">Uncharacterized protein</fullName>
    </submittedName>
</protein>
<dbReference type="Proteomes" id="UP001341840">
    <property type="component" value="Unassembled WGS sequence"/>
</dbReference>
<accession>A0ABU6UPQ5</accession>
<dbReference type="EMBL" id="JASCZI010121837">
    <property type="protein sequence ID" value="MED6163099.1"/>
    <property type="molecule type" value="Genomic_DNA"/>
</dbReference>
<comment type="caution">
    <text evidence="1">The sequence shown here is derived from an EMBL/GenBank/DDBJ whole genome shotgun (WGS) entry which is preliminary data.</text>
</comment>
<keyword evidence="2" id="KW-1185">Reference proteome</keyword>
<name>A0ABU6UPQ5_9FABA</name>
<reference evidence="1 2" key="1">
    <citation type="journal article" date="2023" name="Plants (Basel)">
        <title>Bridging the Gap: Combining Genomics and Transcriptomics Approaches to Understand Stylosanthes scabra, an Orphan Legume from the Brazilian Caatinga.</title>
        <authorList>
            <person name="Ferreira-Neto J.R.C."/>
            <person name="da Silva M.D."/>
            <person name="Binneck E."/>
            <person name="de Melo N.F."/>
            <person name="da Silva R.H."/>
            <person name="de Melo A.L.T.M."/>
            <person name="Pandolfi V."/>
            <person name="Bustamante F.O."/>
            <person name="Brasileiro-Vidal A.C."/>
            <person name="Benko-Iseppon A.M."/>
        </authorList>
    </citation>
    <scope>NUCLEOTIDE SEQUENCE [LARGE SCALE GENOMIC DNA]</scope>
    <source>
        <tissue evidence="1">Leaves</tissue>
    </source>
</reference>